<proteinExistence type="predicted"/>
<reference evidence="2 3" key="1">
    <citation type="submission" date="2017-05" db="EMBL/GenBank/DDBJ databases">
        <title>Genomic insights into alkan degradation activity of Oleiphilus messinensis.</title>
        <authorList>
            <person name="Kozyavkin S.A."/>
            <person name="Slesarev A.I."/>
            <person name="Golyshin P.N."/>
            <person name="Korzhenkov A."/>
            <person name="Golyshina O.N."/>
            <person name="Toshchakov S.V."/>
        </authorList>
    </citation>
    <scope>NUCLEOTIDE SEQUENCE [LARGE SCALE GENOMIC DNA]</scope>
    <source>
        <strain evidence="2 3">ME102</strain>
    </source>
</reference>
<dbReference type="AlphaFoldDB" id="A0A1Y0I5B3"/>
<evidence type="ECO:0000313" key="3">
    <source>
        <dbReference type="Proteomes" id="UP000196027"/>
    </source>
</evidence>
<dbReference type="EMBL" id="CP021425">
    <property type="protein sequence ID" value="ARU55662.1"/>
    <property type="molecule type" value="Genomic_DNA"/>
</dbReference>
<organism evidence="2 3">
    <name type="scientific">Oleiphilus messinensis</name>
    <dbReference type="NCBI Taxonomy" id="141451"/>
    <lineage>
        <taxon>Bacteria</taxon>
        <taxon>Pseudomonadati</taxon>
        <taxon>Pseudomonadota</taxon>
        <taxon>Gammaproteobacteria</taxon>
        <taxon>Oceanospirillales</taxon>
        <taxon>Oleiphilaceae</taxon>
        <taxon>Oleiphilus</taxon>
    </lineage>
</organism>
<sequence>MPDIFVLHEAIFVSEVVRLIIEDEDPFDHQFTGVKVVDKKREKVDAREFYTLNMRRYLRIDDLQKPLSTLDYSATPDEKLYLPTIQHDNNLRRLIETLPLWQHFGRHIDKEFLFINETLMNRLKSADVYGIKEYSEYAGKKGETVAHV</sequence>
<dbReference type="OrthoDB" id="6195230at2"/>
<dbReference type="Proteomes" id="UP000196027">
    <property type="component" value="Chromosome"/>
</dbReference>
<evidence type="ECO:0000313" key="2">
    <source>
        <dbReference type="EMBL" id="ARU55662.1"/>
    </source>
</evidence>
<dbReference type="KEGG" id="ome:OLMES_1587"/>
<accession>A0A1Y0I5B3</accession>
<dbReference type="Pfam" id="PF07791">
    <property type="entry name" value="Imm11"/>
    <property type="match status" value="1"/>
</dbReference>
<dbReference type="InterPro" id="IPR012433">
    <property type="entry name" value="Imm11"/>
</dbReference>
<evidence type="ECO:0000259" key="1">
    <source>
        <dbReference type="Pfam" id="PF07791"/>
    </source>
</evidence>
<name>A0A1Y0I5B3_9GAMM</name>
<protein>
    <recommendedName>
        <fullName evidence="1">Immunity MXAN-0049 protein domain-containing protein</fullName>
    </recommendedName>
</protein>
<feature type="domain" description="Immunity MXAN-0049 protein" evidence="1">
    <location>
        <begin position="11"/>
        <end position="132"/>
    </location>
</feature>
<keyword evidence="3" id="KW-1185">Reference proteome</keyword>
<gene>
    <name evidence="2" type="ORF">OLMES_1587</name>
</gene>